<evidence type="ECO:0000313" key="2">
    <source>
        <dbReference type="EMBL" id="KIY62798.1"/>
    </source>
</evidence>
<dbReference type="OrthoDB" id="440424at2759"/>
<sequence>MQATIGNVVAGSLFAGLTSFGMTLAPVLLPAIGATMLTALGVSKAGAIASRARQFGGWVRGKFGR</sequence>
<evidence type="ECO:0000313" key="3">
    <source>
        <dbReference type="Proteomes" id="UP000054007"/>
    </source>
</evidence>
<keyword evidence="3" id="KW-1185">Reference proteome</keyword>
<accession>A0A0D7AWQ0</accession>
<dbReference type="EMBL" id="KN880747">
    <property type="protein sequence ID" value="KIY62798.1"/>
    <property type="molecule type" value="Genomic_DNA"/>
</dbReference>
<gene>
    <name evidence="2" type="ORF">CYLTODRAFT_163775</name>
</gene>
<protein>
    <submittedName>
        <fullName evidence="2">Uncharacterized protein</fullName>
    </submittedName>
</protein>
<keyword evidence="1" id="KW-1133">Transmembrane helix</keyword>
<organism evidence="2 3">
    <name type="scientific">Cylindrobasidium torrendii FP15055 ss-10</name>
    <dbReference type="NCBI Taxonomy" id="1314674"/>
    <lineage>
        <taxon>Eukaryota</taxon>
        <taxon>Fungi</taxon>
        <taxon>Dikarya</taxon>
        <taxon>Basidiomycota</taxon>
        <taxon>Agaricomycotina</taxon>
        <taxon>Agaricomycetes</taxon>
        <taxon>Agaricomycetidae</taxon>
        <taxon>Agaricales</taxon>
        <taxon>Marasmiineae</taxon>
        <taxon>Physalacriaceae</taxon>
        <taxon>Cylindrobasidium</taxon>
    </lineage>
</organism>
<reference evidence="2 3" key="1">
    <citation type="journal article" date="2015" name="Fungal Genet. Biol.">
        <title>Evolution of novel wood decay mechanisms in Agaricales revealed by the genome sequences of Fistulina hepatica and Cylindrobasidium torrendii.</title>
        <authorList>
            <person name="Floudas D."/>
            <person name="Held B.W."/>
            <person name="Riley R."/>
            <person name="Nagy L.G."/>
            <person name="Koehler G."/>
            <person name="Ransdell A.S."/>
            <person name="Younus H."/>
            <person name="Chow J."/>
            <person name="Chiniquy J."/>
            <person name="Lipzen A."/>
            <person name="Tritt A."/>
            <person name="Sun H."/>
            <person name="Haridas S."/>
            <person name="LaButti K."/>
            <person name="Ohm R.A."/>
            <person name="Kues U."/>
            <person name="Blanchette R.A."/>
            <person name="Grigoriev I.V."/>
            <person name="Minto R.E."/>
            <person name="Hibbett D.S."/>
        </authorList>
    </citation>
    <scope>NUCLEOTIDE SEQUENCE [LARGE SCALE GENOMIC DNA]</scope>
    <source>
        <strain evidence="2 3">FP15055 ss-10</strain>
    </source>
</reference>
<feature type="transmembrane region" description="Helical" evidence="1">
    <location>
        <begin position="20"/>
        <end position="43"/>
    </location>
</feature>
<keyword evidence="1" id="KW-0472">Membrane</keyword>
<dbReference type="AlphaFoldDB" id="A0A0D7AWQ0"/>
<keyword evidence="1" id="KW-0812">Transmembrane</keyword>
<name>A0A0D7AWQ0_9AGAR</name>
<proteinExistence type="predicted"/>
<evidence type="ECO:0000256" key="1">
    <source>
        <dbReference type="SAM" id="Phobius"/>
    </source>
</evidence>
<dbReference type="Proteomes" id="UP000054007">
    <property type="component" value="Unassembled WGS sequence"/>
</dbReference>